<evidence type="ECO:0000313" key="2">
    <source>
        <dbReference type="Proteomes" id="UP001235939"/>
    </source>
</evidence>
<dbReference type="PANTHER" id="PTHR33198">
    <property type="entry name" value="ANK_REP_REGION DOMAIN-CONTAINING PROTEIN-RELATED"/>
    <property type="match status" value="1"/>
</dbReference>
<organism evidence="1 2">
    <name type="scientific">Cordylochernes scorpioides</name>
    <dbReference type="NCBI Taxonomy" id="51811"/>
    <lineage>
        <taxon>Eukaryota</taxon>
        <taxon>Metazoa</taxon>
        <taxon>Ecdysozoa</taxon>
        <taxon>Arthropoda</taxon>
        <taxon>Chelicerata</taxon>
        <taxon>Arachnida</taxon>
        <taxon>Pseudoscorpiones</taxon>
        <taxon>Cheliferoidea</taxon>
        <taxon>Chernetidae</taxon>
        <taxon>Cordylochernes</taxon>
    </lineage>
</organism>
<reference evidence="1 2" key="1">
    <citation type="submission" date="2022-01" db="EMBL/GenBank/DDBJ databases">
        <title>A chromosomal length assembly of Cordylochernes scorpioides.</title>
        <authorList>
            <person name="Zeh D."/>
            <person name="Zeh J."/>
        </authorList>
    </citation>
    <scope>NUCLEOTIDE SEQUENCE [LARGE SCALE GENOMIC DNA]</scope>
    <source>
        <strain evidence="1">IN4F17</strain>
        <tissue evidence="1">Whole Body</tissue>
    </source>
</reference>
<proteinExistence type="predicted"/>
<dbReference type="Proteomes" id="UP001235939">
    <property type="component" value="Chromosome 07"/>
</dbReference>
<sequence>MSQNYNCVAPEPFNFSNPGDWPKWIRRFERFRQASGLINNPENEQVNMLVYCMASDQLENYGKVIECFESHFIPRRNVIYERARFNQRCQQEGEKVNEFIIALHSLAEHCNFGMLHDELIRDRIVVGVRDRALSERMQLDTDLTLVKATLMAKQLESVKEQQSSLYQQDSVDQIKKMPNHIKETKRHEPKIRQFKSNQLGGSSHGCTRCGNSNNHDWKNCPAMNSYCSKCKKKGHYAKVCRSEAINEIKSEIAFLGSVEDNSKKWIVPIKQLSSNFLNPKREFPEIFNGLGHAKINYKISLQPDAKPYALCTPRRVPIPLMKQVKEQLEEVTRLGVIESVEEPTECDCAKKRDLIFSDIDVGTCHQGALKKCGKIFIKVFRLLPYIKGDQQFHTKCSLRSAFFTCLQKWKQKPCKRNKFFTKGRRMELFRKKLTQRLWSTRVCILGLRP</sequence>
<keyword evidence="2" id="KW-1185">Reference proteome</keyword>
<accession>A0ABY6KMV0</accession>
<protein>
    <recommendedName>
        <fullName evidence="3">CCHC-type domain-containing protein</fullName>
    </recommendedName>
</protein>
<dbReference type="PANTHER" id="PTHR33198:SF20">
    <property type="entry name" value="RETROTRANSPOSON GAG DOMAIN-CONTAINING PROTEIN"/>
    <property type="match status" value="1"/>
</dbReference>
<dbReference type="EMBL" id="CP092869">
    <property type="protein sequence ID" value="UYV70199.1"/>
    <property type="molecule type" value="Genomic_DNA"/>
</dbReference>
<name>A0ABY6KMV0_9ARAC</name>
<gene>
    <name evidence="1" type="ORF">LAZ67_7002156</name>
</gene>
<evidence type="ECO:0008006" key="3">
    <source>
        <dbReference type="Google" id="ProtNLM"/>
    </source>
</evidence>
<evidence type="ECO:0000313" key="1">
    <source>
        <dbReference type="EMBL" id="UYV70199.1"/>
    </source>
</evidence>